<gene>
    <name evidence="1" type="ORF">F9802_11950</name>
</gene>
<protein>
    <submittedName>
        <fullName evidence="1">Uncharacterized protein</fullName>
    </submittedName>
</protein>
<dbReference type="EMBL" id="WEIO01000006">
    <property type="protein sequence ID" value="KAB7706280.1"/>
    <property type="molecule type" value="Genomic_DNA"/>
</dbReference>
<name>A0A6I1FPR1_9BACI</name>
<dbReference type="Proteomes" id="UP000429595">
    <property type="component" value="Unassembled WGS sequence"/>
</dbReference>
<organism evidence="1 2">
    <name type="scientific">Bacillus aerolatus</name>
    <dbReference type="NCBI Taxonomy" id="2653354"/>
    <lineage>
        <taxon>Bacteria</taxon>
        <taxon>Bacillati</taxon>
        <taxon>Bacillota</taxon>
        <taxon>Bacilli</taxon>
        <taxon>Bacillales</taxon>
        <taxon>Bacillaceae</taxon>
        <taxon>Bacillus</taxon>
    </lineage>
</organism>
<comment type="caution">
    <text evidence="1">The sequence shown here is derived from an EMBL/GenBank/DDBJ whole genome shotgun (WGS) entry which is preliminary data.</text>
</comment>
<accession>A0A6I1FPR1</accession>
<evidence type="ECO:0000313" key="1">
    <source>
        <dbReference type="EMBL" id="KAB7706280.1"/>
    </source>
</evidence>
<dbReference type="AlphaFoldDB" id="A0A6I1FPR1"/>
<evidence type="ECO:0000313" key="2">
    <source>
        <dbReference type="Proteomes" id="UP000429595"/>
    </source>
</evidence>
<sequence length="62" mass="7112">MREYLKRVVTYCPSIEGKVNQEVSFRGVNGKKEFSATCTGIRDSCYDCFIVQSANNKMYCQD</sequence>
<keyword evidence="2" id="KW-1185">Reference proteome</keyword>
<dbReference type="RefSeq" id="WP_152152219.1">
    <property type="nucleotide sequence ID" value="NZ_WEIO01000006.1"/>
</dbReference>
<proteinExistence type="predicted"/>
<reference evidence="1 2" key="1">
    <citation type="submission" date="2019-10" db="EMBL/GenBank/DDBJ databases">
        <title>Bacillus aerolatum sp. nov., isolated from bioaerosol of sport playgrounds.</title>
        <authorList>
            <person name="Chen P."/>
            <person name="Zhang G."/>
        </authorList>
    </citation>
    <scope>NUCLEOTIDE SEQUENCE [LARGE SCALE GENOMIC DNA]</scope>
    <source>
        <strain evidence="1 2">CX253</strain>
    </source>
</reference>